<comment type="similarity">
    <text evidence="1">Belongs to the mTERF family.</text>
</comment>
<keyword evidence="4" id="KW-1185">Reference proteome</keyword>
<evidence type="ECO:0000256" key="1">
    <source>
        <dbReference type="ARBA" id="ARBA00007692"/>
    </source>
</evidence>
<dbReference type="GO" id="GO:0003676">
    <property type="term" value="F:nucleic acid binding"/>
    <property type="evidence" value="ECO:0007669"/>
    <property type="project" value="InterPro"/>
</dbReference>
<evidence type="ECO:0000313" key="4">
    <source>
        <dbReference type="Proteomes" id="UP000285301"/>
    </source>
</evidence>
<dbReference type="PANTHER" id="PTHR13068:SF112">
    <property type="entry name" value="TRANSCRIPTION TERMINATION FACTOR 3, MITOCHONDRIAL"/>
    <property type="match status" value="1"/>
</dbReference>
<dbReference type="EMBL" id="NCKU01001964">
    <property type="protein sequence ID" value="RWS10782.1"/>
    <property type="molecule type" value="Genomic_DNA"/>
</dbReference>
<dbReference type="SMART" id="SM00733">
    <property type="entry name" value="Mterf"/>
    <property type="match status" value="4"/>
</dbReference>
<evidence type="ECO:0000313" key="3">
    <source>
        <dbReference type="EMBL" id="RWS10782.1"/>
    </source>
</evidence>
<keyword evidence="2" id="KW-0809">Transit peptide</keyword>
<comment type="caution">
    <text evidence="3">The sequence shown here is derived from an EMBL/GenBank/DDBJ whole genome shotgun (WGS) entry which is preliminary data.</text>
</comment>
<dbReference type="AlphaFoldDB" id="A0A3S3PZ30"/>
<sequence>MCTVRALNSISRALCRNHGLLTNASLLAAFNRHSSFGYCSKSDLQSKQELIYDLKKYPHLSENETHQLFDAFNRSLNEKLKLNSLSEECNPQTLDSLSAPLPITFNLAAYVDRSNTLKRLVDLGVDLYKVERSKEACEHILRLDFNKDIKPYISFLHDKGIPADKLGHFISEFPLVFSESTYNLQLRLDYLRSKHFTRNAIIKILTKHPRFLSKPIVDVDSSLGFVQNHFGFTGDEIRKITEKWPLIVEVPHQQLRVCHFSFKEEMGFEPKLMRKVMIKIPSVTVEGKNLSFFLD</sequence>
<dbReference type="Pfam" id="PF02536">
    <property type="entry name" value="mTERF"/>
    <property type="match status" value="1"/>
</dbReference>
<proteinExistence type="inferred from homology"/>
<accession>A0A3S3PZ30</accession>
<dbReference type="STRING" id="1965070.A0A3S3PZ30"/>
<evidence type="ECO:0000256" key="2">
    <source>
        <dbReference type="ARBA" id="ARBA00022946"/>
    </source>
</evidence>
<organism evidence="3 4">
    <name type="scientific">Dinothrombium tinctorium</name>
    <dbReference type="NCBI Taxonomy" id="1965070"/>
    <lineage>
        <taxon>Eukaryota</taxon>
        <taxon>Metazoa</taxon>
        <taxon>Ecdysozoa</taxon>
        <taxon>Arthropoda</taxon>
        <taxon>Chelicerata</taxon>
        <taxon>Arachnida</taxon>
        <taxon>Acari</taxon>
        <taxon>Acariformes</taxon>
        <taxon>Trombidiformes</taxon>
        <taxon>Prostigmata</taxon>
        <taxon>Anystina</taxon>
        <taxon>Parasitengona</taxon>
        <taxon>Trombidioidea</taxon>
        <taxon>Trombidiidae</taxon>
        <taxon>Dinothrombium</taxon>
    </lineage>
</organism>
<name>A0A3S3PZ30_9ACAR</name>
<dbReference type="GO" id="GO:0006390">
    <property type="term" value="P:mitochondrial transcription"/>
    <property type="evidence" value="ECO:0007669"/>
    <property type="project" value="TreeGrafter"/>
</dbReference>
<reference evidence="3 4" key="1">
    <citation type="journal article" date="2018" name="Gigascience">
        <title>Genomes of trombidid mites reveal novel predicted allergens and laterally-transferred genes associated with secondary metabolism.</title>
        <authorList>
            <person name="Dong X."/>
            <person name="Chaisiri K."/>
            <person name="Xia D."/>
            <person name="Armstrong S.D."/>
            <person name="Fang Y."/>
            <person name="Donnelly M.J."/>
            <person name="Kadowaki T."/>
            <person name="McGarry J.W."/>
            <person name="Darby A.C."/>
            <person name="Makepeace B.L."/>
        </authorList>
    </citation>
    <scope>NUCLEOTIDE SEQUENCE [LARGE SCALE GENOMIC DNA]</scope>
    <source>
        <strain evidence="3">UoL-WK</strain>
    </source>
</reference>
<dbReference type="Gene3D" id="1.25.70.10">
    <property type="entry name" value="Transcription termination factor 3, mitochondrial"/>
    <property type="match status" value="1"/>
</dbReference>
<dbReference type="InterPro" id="IPR038538">
    <property type="entry name" value="MTERF_sf"/>
</dbReference>
<dbReference type="PANTHER" id="PTHR13068">
    <property type="entry name" value="CGI-12 PROTEIN-RELATED"/>
    <property type="match status" value="1"/>
</dbReference>
<dbReference type="GO" id="GO:0005739">
    <property type="term" value="C:mitochondrion"/>
    <property type="evidence" value="ECO:0007669"/>
    <property type="project" value="TreeGrafter"/>
</dbReference>
<protein>
    <submittedName>
        <fullName evidence="3">mTERF domain-containing protein 1-like protein</fullName>
    </submittedName>
</protein>
<dbReference type="InterPro" id="IPR003690">
    <property type="entry name" value="MTERF"/>
</dbReference>
<dbReference type="GO" id="GO:0061668">
    <property type="term" value="P:mitochondrial ribosome assembly"/>
    <property type="evidence" value="ECO:0007669"/>
    <property type="project" value="TreeGrafter"/>
</dbReference>
<dbReference type="Proteomes" id="UP000285301">
    <property type="component" value="Unassembled WGS sequence"/>
</dbReference>
<dbReference type="OrthoDB" id="637682at2759"/>
<gene>
    <name evidence="3" type="ORF">B4U79_08041</name>
</gene>